<keyword evidence="2" id="KW-1185">Reference proteome</keyword>
<reference evidence="1" key="1">
    <citation type="submission" date="2009-07" db="EMBL/GenBank/DDBJ databases">
        <authorList>
            <person name="Weinstock G."/>
            <person name="Sodergren E."/>
            <person name="Clifton S."/>
            <person name="Fulton L."/>
            <person name="Fulton B."/>
            <person name="Courtney L."/>
            <person name="Fronick C."/>
            <person name="Harrison M."/>
            <person name="Strong C."/>
            <person name="Farmer C."/>
            <person name="Delahaunty K."/>
            <person name="Markovic C."/>
            <person name="Hall O."/>
            <person name="Minx P."/>
            <person name="Tomlinson C."/>
            <person name="Mitreva M."/>
            <person name="Nelson J."/>
            <person name="Hou S."/>
            <person name="Wollam A."/>
            <person name="Pepin K.H."/>
            <person name="Johnson M."/>
            <person name="Bhonagiri V."/>
            <person name="Nash W.E."/>
            <person name="Warren W."/>
            <person name="Chinwalla A."/>
            <person name="Mardis E.R."/>
            <person name="Wilson R.K."/>
        </authorList>
    </citation>
    <scope>NUCLEOTIDE SEQUENCE [LARGE SCALE GENOMIC DNA]</scope>
    <source>
        <strain evidence="1">DSM 14469</strain>
    </source>
</reference>
<evidence type="ECO:0008006" key="3">
    <source>
        <dbReference type="Google" id="ProtNLM"/>
    </source>
</evidence>
<dbReference type="AlphaFoldDB" id="C6LEU3"/>
<dbReference type="InterPro" id="IPR009351">
    <property type="entry name" value="AlkZ-like"/>
</dbReference>
<dbReference type="STRING" id="168384.SAMN05660368_02426"/>
<gene>
    <name evidence="1" type="ORF">BRYFOR_07144</name>
</gene>
<name>C6LEU3_9FIRM</name>
<dbReference type="Proteomes" id="UP000005561">
    <property type="component" value="Unassembled WGS sequence"/>
</dbReference>
<dbReference type="Pfam" id="PF06224">
    <property type="entry name" value="AlkZ-like"/>
    <property type="match status" value="1"/>
</dbReference>
<organism evidence="1 2">
    <name type="scientific">Marvinbryantia formatexigens DSM 14469</name>
    <dbReference type="NCBI Taxonomy" id="478749"/>
    <lineage>
        <taxon>Bacteria</taxon>
        <taxon>Bacillati</taxon>
        <taxon>Bacillota</taxon>
        <taxon>Clostridia</taxon>
        <taxon>Lachnospirales</taxon>
        <taxon>Lachnospiraceae</taxon>
        <taxon>Marvinbryantia</taxon>
    </lineage>
</organism>
<evidence type="ECO:0000313" key="2">
    <source>
        <dbReference type="Proteomes" id="UP000005561"/>
    </source>
</evidence>
<comment type="caution">
    <text evidence="1">The sequence shown here is derived from an EMBL/GenBank/DDBJ whole genome shotgun (WGS) entry which is preliminary data.</text>
</comment>
<accession>C6LEU3</accession>
<dbReference type="PANTHER" id="PTHR30528:SF0">
    <property type="entry name" value="CYTOPLASMIC PROTEIN"/>
    <property type="match status" value="1"/>
</dbReference>
<dbReference type="EMBL" id="ACCL02000009">
    <property type="protein sequence ID" value="EET60682.1"/>
    <property type="molecule type" value="Genomic_DNA"/>
</dbReference>
<proteinExistence type="predicted"/>
<evidence type="ECO:0000313" key="1">
    <source>
        <dbReference type="EMBL" id="EET60682.1"/>
    </source>
</evidence>
<dbReference type="eggNOG" id="COG3214">
    <property type="taxonomic scope" value="Bacteria"/>
</dbReference>
<dbReference type="PANTHER" id="PTHR30528">
    <property type="entry name" value="CYTOPLASMIC PROTEIN"/>
    <property type="match status" value="1"/>
</dbReference>
<sequence>MPETRGGGDGMSRIKLAGCTGRISVITLTNRQARQFLLLKHGLLGSYKFSGKEGALAFIRQTGCIQFDPVDVCGKNAELTLQSRVKGFRKQMLHELLYKDRALLDYPDKNLSIILTEDFPYFSRYRQAARECGRSFEGLAELEKQALAYIAENGPVSSDSLPVSGSIVWHSSIHWSGNWGGRTNAARAVLEQLYSSGDLIIYDKIGSRKIYDLAEKYIPTDILEAEEPLPEEFAHQKWRMLRRIGAVGLLWNRPSDAWLNIWNLKTAQRSEIFRQLLQEEEILEVRVEGIKDILYGRSVDRALLDAVQQNAFCTPRCELLAPLDCMMWDRKLIKALFGFEYTWEIYTPAAKRKYGYYVLPMIYGERFAGRAEVVADKKADALIVKNIWYEDGIRQSGAMADAVDRCMRRFARFNECSTVVRQDK</sequence>
<protein>
    <recommendedName>
        <fullName evidence="3">Winged helix-turn-helix domain-containing protein</fullName>
    </recommendedName>
</protein>